<keyword evidence="5" id="KW-1185">Reference proteome</keyword>
<dbReference type="PROSITE" id="PS50005">
    <property type="entry name" value="TPR"/>
    <property type="match status" value="1"/>
</dbReference>
<dbReference type="Proteomes" id="UP000297647">
    <property type="component" value="Unassembled WGS sequence"/>
</dbReference>
<evidence type="ECO:0000256" key="2">
    <source>
        <dbReference type="ARBA" id="ARBA00022801"/>
    </source>
</evidence>
<gene>
    <name evidence="4" type="ORF">E4S40_06135</name>
</gene>
<dbReference type="OrthoDB" id="9784036at2"/>
<dbReference type="PANTHER" id="PTHR40841">
    <property type="entry name" value="SIDEROPHORE TRIACETYLFUSARININE C ESTERASE"/>
    <property type="match status" value="1"/>
</dbReference>
<dbReference type="InterPro" id="IPR011990">
    <property type="entry name" value="TPR-like_helical_dom_sf"/>
</dbReference>
<dbReference type="Gene3D" id="3.40.50.1820">
    <property type="entry name" value="alpha/beta hydrolase"/>
    <property type="match status" value="1"/>
</dbReference>
<accession>A0A4Y9QTI6</accession>
<dbReference type="PANTHER" id="PTHR40841:SF2">
    <property type="entry name" value="SIDEROPHORE-DEGRADING ESTERASE (EUROFUNG)"/>
    <property type="match status" value="1"/>
</dbReference>
<dbReference type="InterPro" id="IPR019734">
    <property type="entry name" value="TPR_rpt"/>
</dbReference>
<dbReference type="SUPFAM" id="SSF53474">
    <property type="entry name" value="alpha/beta-Hydrolases"/>
    <property type="match status" value="1"/>
</dbReference>
<dbReference type="InterPro" id="IPR029058">
    <property type="entry name" value="AB_hydrolase_fold"/>
</dbReference>
<comment type="similarity">
    <text evidence="1">Belongs to the esterase D family.</text>
</comment>
<comment type="caution">
    <text evidence="4">The sequence shown here is derived from an EMBL/GenBank/DDBJ whole genome shotgun (WGS) entry which is preliminary data.</text>
</comment>
<dbReference type="GO" id="GO:0016788">
    <property type="term" value="F:hydrolase activity, acting on ester bonds"/>
    <property type="evidence" value="ECO:0007669"/>
    <property type="project" value="TreeGrafter"/>
</dbReference>
<dbReference type="InterPro" id="IPR052558">
    <property type="entry name" value="Siderophore_Hydrolase_D"/>
</dbReference>
<keyword evidence="2 4" id="KW-0378">Hydrolase</keyword>
<dbReference type="AlphaFoldDB" id="A0A4Y9QTI6"/>
<sequence length="409" mass="46887">MKKLILFICFCSLYLPLQGQDKNQIVIGSIESIQSKILNEQRDLWIHLPINYSPEKKYPVVYLLDANSQFYSVVGLINHLSYSNGNTVCPEMIVVGIPNTNRTRDLTPYKPDPIDPFIPPQMVEESGGGENFIAFIEKELIPYIESTYSTAPYRMLIGHSFGGLTVLNTLLHHTEMFNSYIAVDPTSNWAAGRLLREFQEALASEKSFENIDLYLGIANLEMEEDINEYLTDSTFITEGVRSIFEIDAYLKSQAPQKINYASKFYKNEIHPTVPLITEYDAFRFIFDFYTMKLSPRDWEDAEVDMAQKMETHYNRVSAKFGFEVKPDESLVNGLAYEFLGMNQMKKAGDLFHLNIRLYPESGNAYDSLGDFFAANKEKEKAIESYKKALSLSFQDYTKAKLDALEKEKD</sequence>
<dbReference type="InterPro" id="IPR000801">
    <property type="entry name" value="Esterase-like"/>
</dbReference>
<protein>
    <submittedName>
        <fullName evidence="4">Alpha/beta hydrolase</fullName>
    </submittedName>
</protein>
<keyword evidence="3" id="KW-0802">TPR repeat</keyword>
<name>A0A4Y9QTI6_9BACT</name>
<organism evidence="4 5">
    <name type="scientific">Algoriphagus kandeliae</name>
    <dbReference type="NCBI Taxonomy" id="2562278"/>
    <lineage>
        <taxon>Bacteria</taxon>
        <taxon>Pseudomonadati</taxon>
        <taxon>Bacteroidota</taxon>
        <taxon>Cytophagia</taxon>
        <taxon>Cytophagales</taxon>
        <taxon>Cyclobacteriaceae</taxon>
        <taxon>Algoriphagus</taxon>
    </lineage>
</organism>
<evidence type="ECO:0000256" key="1">
    <source>
        <dbReference type="ARBA" id="ARBA00005622"/>
    </source>
</evidence>
<evidence type="ECO:0000313" key="5">
    <source>
        <dbReference type="Proteomes" id="UP000297647"/>
    </source>
</evidence>
<evidence type="ECO:0000256" key="3">
    <source>
        <dbReference type="PROSITE-ProRule" id="PRU00339"/>
    </source>
</evidence>
<feature type="repeat" description="TPR" evidence="3">
    <location>
        <begin position="362"/>
        <end position="395"/>
    </location>
</feature>
<reference evidence="4 5" key="1">
    <citation type="submission" date="2019-03" db="EMBL/GenBank/DDBJ databases">
        <title>Algoriphagus sp. nov, a new strain isolated from root system soil of mangrove plant Kandelia.</title>
        <authorList>
            <person name="Yin Q."/>
            <person name="Wang K."/>
            <person name="Song Z."/>
        </authorList>
    </citation>
    <scope>NUCLEOTIDE SEQUENCE [LARGE SCALE GENOMIC DNA]</scope>
    <source>
        <strain evidence="4 5">XY-J91</strain>
    </source>
</reference>
<dbReference type="RefSeq" id="WP_135072248.1">
    <property type="nucleotide sequence ID" value="NZ_SPSB01000002.1"/>
</dbReference>
<dbReference type="EMBL" id="SPSB01000002">
    <property type="protein sequence ID" value="TFV95799.1"/>
    <property type="molecule type" value="Genomic_DNA"/>
</dbReference>
<dbReference type="SUPFAM" id="SSF48452">
    <property type="entry name" value="TPR-like"/>
    <property type="match status" value="1"/>
</dbReference>
<dbReference type="Pfam" id="PF00756">
    <property type="entry name" value="Esterase"/>
    <property type="match status" value="1"/>
</dbReference>
<evidence type="ECO:0000313" key="4">
    <source>
        <dbReference type="EMBL" id="TFV95799.1"/>
    </source>
</evidence>
<proteinExistence type="inferred from homology"/>